<evidence type="ECO:0000313" key="3">
    <source>
        <dbReference type="Proteomes" id="UP001260715"/>
    </source>
</evidence>
<dbReference type="EMBL" id="JAVDSJ010000005">
    <property type="protein sequence ID" value="MDR6585553.1"/>
    <property type="molecule type" value="Genomic_DNA"/>
</dbReference>
<organism evidence="2 3">
    <name type="scientific">Herbaspirillum frisingense</name>
    <dbReference type="NCBI Taxonomy" id="92645"/>
    <lineage>
        <taxon>Bacteria</taxon>
        <taxon>Pseudomonadati</taxon>
        <taxon>Pseudomonadota</taxon>
        <taxon>Betaproteobacteria</taxon>
        <taxon>Burkholderiales</taxon>
        <taxon>Oxalobacteraceae</taxon>
        <taxon>Herbaspirillum</taxon>
    </lineage>
</organism>
<name>A0ABU1PJQ0_9BURK</name>
<dbReference type="Proteomes" id="UP001260715">
    <property type="component" value="Unassembled WGS sequence"/>
</dbReference>
<accession>A0ABU1PJQ0</accession>
<evidence type="ECO:0000256" key="1">
    <source>
        <dbReference type="SAM" id="Coils"/>
    </source>
</evidence>
<feature type="coiled-coil region" evidence="1">
    <location>
        <begin position="164"/>
        <end position="191"/>
    </location>
</feature>
<evidence type="ECO:0000313" key="2">
    <source>
        <dbReference type="EMBL" id="MDR6585553.1"/>
    </source>
</evidence>
<proteinExistence type="predicted"/>
<keyword evidence="1" id="KW-0175">Coiled coil</keyword>
<gene>
    <name evidence="2" type="ORF">J2W50_003771</name>
</gene>
<reference evidence="2 3" key="1">
    <citation type="submission" date="2023-07" db="EMBL/GenBank/DDBJ databases">
        <title>Sorghum-associated microbial communities from plants grown in Nebraska, USA.</title>
        <authorList>
            <person name="Schachtman D."/>
        </authorList>
    </citation>
    <scope>NUCLEOTIDE SEQUENCE [LARGE SCALE GENOMIC DNA]</scope>
    <source>
        <strain evidence="2 3">596</strain>
    </source>
</reference>
<comment type="caution">
    <text evidence="2">The sequence shown here is derived from an EMBL/GenBank/DDBJ whole genome shotgun (WGS) entry which is preliminary data.</text>
</comment>
<keyword evidence="3" id="KW-1185">Reference proteome</keyword>
<sequence length="258" mass="30004">MGPIKKGFLTFPELMERWQIDQADIFHLLAEKKLFASIFLNEVLDCYTFNEKELSWDLFAHASDLELDLEDKDYEVIYENVKVKGFYYLNLERESLQVLTAHEVEDSHPRSKSRRSMWHLNNRVVTLQFGWKDFGDDDVVFIKNEVERCEREKVVALDDTSQTQSALIEKLKNTELALAEAEKTIDGQRKIIEEQGAVIPHNVLLMKIAIEVQRDYWQDISSPPKQEALIAELMAKYRLSEVVAKAVERVACPINRGR</sequence>
<dbReference type="RefSeq" id="WP_310011418.1">
    <property type="nucleotide sequence ID" value="NZ_JAVDSJ010000005.1"/>
</dbReference>
<protein>
    <submittedName>
        <fullName evidence="2">Uncharacterized protein</fullName>
    </submittedName>
</protein>